<protein>
    <recommendedName>
        <fullName evidence="2">Fibronectin type-III domain-containing protein</fullName>
    </recommendedName>
</protein>
<dbReference type="CDD" id="cd00063">
    <property type="entry name" value="FN3"/>
    <property type="match status" value="1"/>
</dbReference>
<dbReference type="InterPro" id="IPR036116">
    <property type="entry name" value="FN3_sf"/>
</dbReference>
<dbReference type="Gene3D" id="2.60.40.10">
    <property type="entry name" value="Immunoglobulins"/>
    <property type="match status" value="1"/>
</dbReference>
<evidence type="ECO:0000259" key="2">
    <source>
        <dbReference type="PROSITE" id="PS50853"/>
    </source>
</evidence>
<feature type="region of interest" description="Disordered" evidence="1">
    <location>
        <begin position="99"/>
        <end position="123"/>
    </location>
</feature>
<evidence type="ECO:0000313" key="3">
    <source>
        <dbReference type="EMBL" id="SUZ80381.1"/>
    </source>
</evidence>
<evidence type="ECO:0000256" key="1">
    <source>
        <dbReference type="SAM" id="MobiDB-lite"/>
    </source>
</evidence>
<dbReference type="AlphaFoldDB" id="A0A381QM28"/>
<dbReference type="InterPro" id="IPR003961">
    <property type="entry name" value="FN3_dom"/>
</dbReference>
<feature type="compositionally biased region" description="Acidic residues" evidence="1">
    <location>
        <begin position="105"/>
        <end position="118"/>
    </location>
</feature>
<reference evidence="3" key="1">
    <citation type="submission" date="2018-05" db="EMBL/GenBank/DDBJ databases">
        <authorList>
            <person name="Lanie J.A."/>
            <person name="Ng W.-L."/>
            <person name="Kazmierczak K.M."/>
            <person name="Andrzejewski T.M."/>
            <person name="Davidsen T.M."/>
            <person name="Wayne K.J."/>
            <person name="Tettelin H."/>
            <person name="Glass J.I."/>
            <person name="Rusch D."/>
            <person name="Podicherti R."/>
            <person name="Tsui H.-C.T."/>
            <person name="Winkler M.E."/>
        </authorList>
    </citation>
    <scope>NUCLEOTIDE SEQUENCE</scope>
</reference>
<accession>A0A381QM28</accession>
<sequence length="475" mass="51898">VVSIASLVLFVIGACGKKGPPLAPLRLVPAPVAEFSIRRIGSEVFLNFNVPTENSDGSTPADIGSVEIYALTAHSFPSTDPPLTDREFRRSATLIATFEVHQPPEPEDLEDDEADQESTADTPAVASLTVIEDAGYVQGQRISFIETLTPQMLTPIDLTEIRRSPRRRSNEQDKKQLRLQELQGPLVSPSFVPPPSRFYAAIGVTKGGRRSPAAPIPMRLTAPPHSTAYPSVQYTSDVVTMTWIPAREARRLVQASASESFLWSLPIEEFGQPSRLRIPSRYNVYEVAKNTNVTHVVPIPLNDTPLESLQFQDPRVEFGLERCYMIGTLKQTNQMVLNSPESVETADTESVDAPEPVETFEMMIESPPSTETCVRFIDTFPPAPPTNLVAVANVGTINLIWNASSEADLAGYQVLRAEATGETLQPLHSSIITETTYRDTSAIAGVDYVYAVVALDTAEAPNISGPSNQVQETPR</sequence>
<gene>
    <name evidence="3" type="ORF">METZ01_LOCUS33235</name>
</gene>
<proteinExistence type="predicted"/>
<feature type="non-terminal residue" evidence="3">
    <location>
        <position position="1"/>
    </location>
</feature>
<organism evidence="3">
    <name type="scientific">marine metagenome</name>
    <dbReference type="NCBI Taxonomy" id="408172"/>
    <lineage>
        <taxon>unclassified sequences</taxon>
        <taxon>metagenomes</taxon>
        <taxon>ecological metagenomes</taxon>
    </lineage>
</organism>
<feature type="domain" description="Fibronectin type-III" evidence="2">
    <location>
        <begin position="381"/>
        <end position="475"/>
    </location>
</feature>
<dbReference type="SUPFAM" id="SSF49265">
    <property type="entry name" value="Fibronectin type III"/>
    <property type="match status" value="1"/>
</dbReference>
<dbReference type="InterPro" id="IPR013783">
    <property type="entry name" value="Ig-like_fold"/>
</dbReference>
<dbReference type="PROSITE" id="PS50853">
    <property type="entry name" value="FN3"/>
    <property type="match status" value="1"/>
</dbReference>
<name>A0A381QM28_9ZZZZ</name>
<dbReference type="EMBL" id="UINC01001425">
    <property type="protein sequence ID" value="SUZ80381.1"/>
    <property type="molecule type" value="Genomic_DNA"/>
</dbReference>